<reference evidence="1 2" key="1">
    <citation type="journal article" date="2018" name="Mol. Biol. Evol.">
        <title>Broad Genomic Sampling Reveals a Smut Pathogenic Ancestry of the Fungal Clade Ustilaginomycotina.</title>
        <authorList>
            <person name="Kijpornyongpan T."/>
            <person name="Mondo S.J."/>
            <person name="Barry K."/>
            <person name="Sandor L."/>
            <person name="Lee J."/>
            <person name="Lipzen A."/>
            <person name="Pangilinan J."/>
            <person name="LaButti K."/>
            <person name="Hainaut M."/>
            <person name="Henrissat B."/>
            <person name="Grigoriev I.V."/>
            <person name="Spatafora J.W."/>
            <person name="Aime M.C."/>
        </authorList>
    </citation>
    <scope>NUCLEOTIDE SEQUENCE [LARGE SCALE GENOMIC DNA]</scope>
    <source>
        <strain evidence="1 2">SA 807</strain>
    </source>
</reference>
<sequence length="176" mass="19535">MLIVRIHSSSISLALTASSPFLDLMARSPPAPSPLPRPFSLVLMFPAALKGLPNSSVQVDIASSLFPSRVSRWLWLSRRILFLDTFPSFSFPKCICGRPPSFIITCDCPNVKLLHSRYFILTSLPSLPSCPILLPHTSLYPCPLAPLLYSYFGPFVSHQSIPTRIHAKSFLPLPYP</sequence>
<keyword evidence="2" id="KW-1185">Reference proteome</keyword>
<protein>
    <submittedName>
        <fullName evidence="1">Uncharacterized protein</fullName>
    </submittedName>
</protein>
<dbReference type="Proteomes" id="UP000245626">
    <property type="component" value="Unassembled WGS sequence"/>
</dbReference>
<evidence type="ECO:0000313" key="1">
    <source>
        <dbReference type="EMBL" id="PWN48490.1"/>
    </source>
</evidence>
<organism evidence="1 2">
    <name type="scientific">Violaceomyces palustris</name>
    <dbReference type="NCBI Taxonomy" id="1673888"/>
    <lineage>
        <taxon>Eukaryota</taxon>
        <taxon>Fungi</taxon>
        <taxon>Dikarya</taxon>
        <taxon>Basidiomycota</taxon>
        <taxon>Ustilaginomycotina</taxon>
        <taxon>Ustilaginomycetes</taxon>
        <taxon>Violaceomycetales</taxon>
        <taxon>Violaceomycetaceae</taxon>
        <taxon>Violaceomyces</taxon>
    </lineage>
</organism>
<evidence type="ECO:0000313" key="2">
    <source>
        <dbReference type="Proteomes" id="UP000245626"/>
    </source>
</evidence>
<accession>A0ACD0NRM0</accession>
<gene>
    <name evidence="1" type="ORF">IE53DRAFT_194422</name>
</gene>
<name>A0ACD0NRM0_9BASI</name>
<proteinExistence type="predicted"/>
<dbReference type="EMBL" id="KZ820193">
    <property type="protein sequence ID" value="PWN48490.1"/>
    <property type="molecule type" value="Genomic_DNA"/>
</dbReference>